<evidence type="ECO:0000259" key="1">
    <source>
        <dbReference type="PROSITE" id="PS50166"/>
    </source>
</evidence>
<feature type="domain" description="Importin N-terminal" evidence="1">
    <location>
        <begin position="13"/>
        <end position="79"/>
    </location>
</feature>
<reference evidence="2 3" key="1">
    <citation type="submission" date="2019-07" db="EMBL/GenBank/DDBJ databases">
        <title>Genome assembly of two rare yeast pathogens: Diutina rugosa and Trichomonascus ciferrii.</title>
        <authorList>
            <person name="Mixao V."/>
            <person name="Saus E."/>
            <person name="Hansen A."/>
            <person name="Lass-Flor C."/>
            <person name="Gabaldon T."/>
        </authorList>
    </citation>
    <scope>NUCLEOTIDE SEQUENCE [LARGE SCALE GENOMIC DNA]</scope>
    <source>
        <strain evidence="2 3">CBS 613</strain>
    </source>
</reference>
<dbReference type="Pfam" id="PF24138">
    <property type="entry name" value="TPR_TNPO3_IPO13_2nd"/>
    <property type="match status" value="1"/>
</dbReference>
<dbReference type="InterPro" id="IPR058537">
    <property type="entry name" value="TPR_TNPO3_IPO13_4th"/>
</dbReference>
<dbReference type="RefSeq" id="XP_034013955.1">
    <property type="nucleotide sequence ID" value="XM_034153745.1"/>
</dbReference>
<dbReference type="Pfam" id="PF24139">
    <property type="entry name" value="TPR_TNPO3_IPO13_4th"/>
    <property type="match status" value="1"/>
</dbReference>
<gene>
    <name evidence="2" type="ORF">DIURU_001224</name>
</gene>
<dbReference type="VEuPathDB" id="FungiDB:DIURU_001224"/>
<dbReference type="InterPro" id="IPR016024">
    <property type="entry name" value="ARM-type_fold"/>
</dbReference>
<keyword evidence="3" id="KW-1185">Reference proteome</keyword>
<dbReference type="PROSITE" id="PS50166">
    <property type="entry name" value="IMPORTIN_B_NT"/>
    <property type="match status" value="1"/>
</dbReference>
<dbReference type="SMART" id="SM00913">
    <property type="entry name" value="IBN_N"/>
    <property type="match status" value="1"/>
</dbReference>
<dbReference type="Pfam" id="PF03810">
    <property type="entry name" value="IBN_N"/>
    <property type="match status" value="1"/>
</dbReference>
<protein>
    <recommendedName>
        <fullName evidence="1">Importin N-terminal domain-containing protein</fullName>
    </recommendedName>
</protein>
<evidence type="ECO:0000313" key="2">
    <source>
        <dbReference type="EMBL" id="KAA8906042.1"/>
    </source>
</evidence>
<dbReference type="InterPro" id="IPR057942">
    <property type="entry name" value="TPR_TNPO3_IPO13_3rd"/>
</dbReference>
<dbReference type="OMA" id="LECITSW"/>
<dbReference type="Pfam" id="PF24140">
    <property type="entry name" value="TPR_TNPO3_IPO13_3rd"/>
    <property type="match status" value="1"/>
</dbReference>
<organism evidence="2 3">
    <name type="scientific">Diutina rugosa</name>
    <name type="common">Yeast</name>
    <name type="synonym">Candida rugosa</name>
    <dbReference type="NCBI Taxonomy" id="5481"/>
    <lineage>
        <taxon>Eukaryota</taxon>
        <taxon>Fungi</taxon>
        <taxon>Dikarya</taxon>
        <taxon>Ascomycota</taxon>
        <taxon>Saccharomycotina</taxon>
        <taxon>Pichiomycetes</taxon>
        <taxon>Debaryomycetaceae</taxon>
        <taxon>Diutina</taxon>
    </lineage>
</organism>
<dbReference type="PANTHER" id="PTHR12363:SF53">
    <property type="entry name" value="MRNA TRANSPORT REGULATOR MTR10"/>
    <property type="match status" value="1"/>
</dbReference>
<dbReference type="AlphaFoldDB" id="A0A642UV51"/>
<dbReference type="Proteomes" id="UP000449547">
    <property type="component" value="Unassembled WGS sequence"/>
</dbReference>
<dbReference type="GO" id="GO:0005634">
    <property type="term" value="C:nucleus"/>
    <property type="evidence" value="ECO:0007669"/>
    <property type="project" value="UniProtKB-ARBA"/>
</dbReference>
<name>A0A642UV51_DIURU</name>
<dbReference type="Pfam" id="PF08389">
    <property type="entry name" value="Xpo1"/>
    <property type="match status" value="1"/>
</dbReference>
<proteinExistence type="predicted"/>
<dbReference type="InterPro" id="IPR013598">
    <property type="entry name" value="Exportin-1/Importin-b-like"/>
</dbReference>
<comment type="caution">
    <text evidence="2">The sequence shown here is derived from an EMBL/GenBank/DDBJ whole genome shotgun (WGS) entry which is preliminary data.</text>
</comment>
<dbReference type="InterPro" id="IPR057941">
    <property type="entry name" value="TPR_TNPO3_IPO13_2nd"/>
</dbReference>
<dbReference type="InterPro" id="IPR001494">
    <property type="entry name" value="Importin-beta_N"/>
</dbReference>
<accession>A0A642UV51</accession>
<dbReference type="SUPFAM" id="SSF48371">
    <property type="entry name" value="ARM repeat"/>
    <property type="match status" value="1"/>
</dbReference>
<sequence>MYSGAPQAQKAEANTFLQDFQKSHEAWQVVHDILANPDQHVLQTQMFAAQTLRNKITYDLSQIPPGDYDKLKNSLIELLPLYAAHEYRLVRTQLNIALSQLALQYLQWDNATEEVISKLSSSMETVPTLLEFLRVLPEELSEVKKTSLTDEEFYSRTDVLISRQVERVVGILANLAEKHSDDSQLSALVLDALNSWIKECPIESIVTVTPLTNLVYQSLLNEATFDKAVDCLITILRETRDITNDQLINSLFESLLQIRDFFFKAHKDRLEDPETVEQLTRLYVEAGESWHVLIAKNPEHFMPLVQILAELTKFDEDLDVVKYTFPFWFELKQLITLPKFEQSKMLFSNVYAELIETLIKHLTYPLGDNDNDLFDGDKESEDKFKEFRYDMGDVLKDCCAVVGATRALSIPYDKLQALLSNKNPSTARWQYLESPLFSLRTMAKEVPLTEKSVLPNIMSLLVQLPEHPKLRYAATLVLGRYTEWTSRNSQYLEPQLNYIIMGFQVASGTSLNASGYSDIVVAASRALMFFCLDCSNLLVNYIEQLYHVYDQIKDHVDKESHYELAQGLACVMTQVPQEAQYNTAEKFIGPTLTKLAALQAPQDHEVASVQLEVLNSFVMKLAAKSFEKPENAFANFYITKIWPVLTKTLLQFGSQGDVNEHAATLIKSATQAFSTYLLPILGEVATLLHEGFAQSHAGCFLWASGVLVREYGDEYCDDDTKNSIYNFAISQCSAFFTFIGSSTVNSHIDLMEDFYRMAGDILMFFPEKIVSNDDLMALVLKVSEVTLSNLVERQPLIECLHFLIDLISWGLPHPPVSFFGGDTDFIRNHVKLILAQNGLALLKVVVRGVVFTFPQDLLQDANDLLLKLLTVMEAPVAIDWLQQAVSNLPDVNDKELEKLMSVVSVALPNRDNRRVRSGLKDFVTWYTRKNVTPRTQFT</sequence>
<dbReference type="OrthoDB" id="435593at2759"/>
<dbReference type="PANTHER" id="PTHR12363">
    <property type="entry name" value="TRANSPORTIN 3 AND IMPORTIN 13"/>
    <property type="match status" value="1"/>
</dbReference>
<evidence type="ECO:0000313" key="3">
    <source>
        <dbReference type="Proteomes" id="UP000449547"/>
    </source>
</evidence>
<dbReference type="InterPro" id="IPR051345">
    <property type="entry name" value="Importin_beta-like_NTR"/>
</dbReference>
<dbReference type="GeneID" id="54779877"/>
<dbReference type="GO" id="GO:0005737">
    <property type="term" value="C:cytoplasm"/>
    <property type="evidence" value="ECO:0007669"/>
    <property type="project" value="TreeGrafter"/>
</dbReference>
<dbReference type="GO" id="GO:0006606">
    <property type="term" value="P:protein import into nucleus"/>
    <property type="evidence" value="ECO:0007669"/>
    <property type="project" value="TreeGrafter"/>
</dbReference>
<dbReference type="Gene3D" id="1.25.10.10">
    <property type="entry name" value="Leucine-rich Repeat Variant"/>
    <property type="match status" value="1"/>
</dbReference>
<dbReference type="EMBL" id="SWFT01000038">
    <property type="protein sequence ID" value="KAA8906042.1"/>
    <property type="molecule type" value="Genomic_DNA"/>
</dbReference>
<dbReference type="InterPro" id="IPR011989">
    <property type="entry name" value="ARM-like"/>
</dbReference>
<dbReference type="GO" id="GO:0031267">
    <property type="term" value="F:small GTPase binding"/>
    <property type="evidence" value="ECO:0007669"/>
    <property type="project" value="InterPro"/>
</dbReference>